<proteinExistence type="predicted"/>
<sequence>MPSTMPPTNQDEMLLNSSRRSSRSTFSQDQLDILENAFLRNNYPNQEERQELVQRTQLPEARIQVWFSNRRAKLRRCQHEELLYSPTQSSQKSEDEESRKRPISTESIETEASEAKKSKKDDGIKFRPYV</sequence>
<protein>
    <submittedName>
        <fullName evidence="2">Homeobox domain-containing protein</fullName>
    </submittedName>
</protein>
<dbReference type="Proteomes" id="UP000887579">
    <property type="component" value="Unplaced"/>
</dbReference>
<reference evidence="2" key="1">
    <citation type="submission" date="2022-11" db="UniProtKB">
        <authorList>
            <consortium name="WormBaseParasite"/>
        </authorList>
    </citation>
    <scope>IDENTIFICATION</scope>
</reference>
<organism evidence="1 2">
    <name type="scientific">Panagrolaimus sp. ES5</name>
    <dbReference type="NCBI Taxonomy" id="591445"/>
    <lineage>
        <taxon>Eukaryota</taxon>
        <taxon>Metazoa</taxon>
        <taxon>Ecdysozoa</taxon>
        <taxon>Nematoda</taxon>
        <taxon>Chromadorea</taxon>
        <taxon>Rhabditida</taxon>
        <taxon>Tylenchina</taxon>
        <taxon>Panagrolaimomorpha</taxon>
        <taxon>Panagrolaimoidea</taxon>
        <taxon>Panagrolaimidae</taxon>
        <taxon>Panagrolaimus</taxon>
    </lineage>
</organism>
<dbReference type="WBParaSite" id="ES5_v2.g15775.t1">
    <property type="protein sequence ID" value="ES5_v2.g15775.t1"/>
    <property type="gene ID" value="ES5_v2.g15775"/>
</dbReference>
<accession>A0AC34FF50</accession>
<evidence type="ECO:0000313" key="1">
    <source>
        <dbReference type="Proteomes" id="UP000887579"/>
    </source>
</evidence>
<evidence type="ECO:0000313" key="2">
    <source>
        <dbReference type="WBParaSite" id="ES5_v2.g15775.t1"/>
    </source>
</evidence>
<name>A0AC34FF50_9BILA</name>